<gene>
    <name evidence="3" type="ORF">Vbra_3486</name>
</gene>
<dbReference type="InterPro" id="IPR025232">
    <property type="entry name" value="DUF4174"/>
</dbReference>
<protein>
    <recommendedName>
        <fullName evidence="2">DUF4174 domain-containing protein</fullName>
    </recommendedName>
</protein>
<organism evidence="3 4">
    <name type="scientific">Vitrella brassicaformis (strain CCMP3155)</name>
    <dbReference type="NCBI Taxonomy" id="1169540"/>
    <lineage>
        <taxon>Eukaryota</taxon>
        <taxon>Sar</taxon>
        <taxon>Alveolata</taxon>
        <taxon>Colpodellida</taxon>
        <taxon>Vitrellaceae</taxon>
        <taxon>Vitrella</taxon>
    </lineage>
</organism>
<keyword evidence="1" id="KW-0732">Signal</keyword>
<feature type="domain" description="DUF4174" evidence="2">
    <location>
        <begin position="21"/>
        <end position="139"/>
    </location>
</feature>
<dbReference type="InParanoid" id="A0A0G4H058"/>
<evidence type="ECO:0000313" key="4">
    <source>
        <dbReference type="Proteomes" id="UP000041254"/>
    </source>
</evidence>
<dbReference type="Proteomes" id="UP000041254">
    <property type="component" value="Unassembled WGS sequence"/>
</dbReference>
<proteinExistence type="predicted"/>
<keyword evidence="4" id="KW-1185">Reference proteome</keyword>
<evidence type="ECO:0000256" key="1">
    <source>
        <dbReference type="ARBA" id="ARBA00022729"/>
    </source>
</evidence>
<name>A0A0G4H058_VITBC</name>
<dbReference type="VEuPathDB" id="CryptoDB:Vbra_3486"/>
<reference evidence="3 4" key="1">
    <citation type="submission" date="2014-11" db="EMBL/GenBank/DDBJ databases">
        <authorList>
            <person name="Zhu J."/>
            <person name="Qi W."/>
            <person name="Song R."/>
        </authorList>
    </citation>
    <scope>NUCLEOTIDE SEQUENCE [LARGE SCALE GENOMIC DNA]</scope>
</reference>
<evidence type="ECO:0000259" key="2">
    <source>
        <dbReference type="Pfam" id="PF13778"/>
    </source>
</evidence>
<sequence length="158" mass="17438">MALGFGMRRGGTGEPVDFVGETRWRYRPIVIQGSLAEVQAALDAAAKIEEDLKERNVQFVVALPSADQVKLQKTFDCVWFASSADKITAIYLRNDDGKKPHQWALVGYDGSVKAAGSLPIDFAKEIMAKIDTMPMRKDEMADKKFKPTAECILGKEIG</sequence>
<dbReference type="Pfam" id="PF13778">
    <property type="entry name" value="DUF4174"/>
    <property type="match status" value="1"/>
</dbReference>
<evidence type="ECO:0000313" key="3">
    <source>
        <dbReference type="EMBL" id="CEM36890.1"/>
    </source>
</evidence>
<dbReference type="AlphaFoldDB" id="A0A0G4H058"/>
<dbReference type="EMBL" id="CDMY01000908">
    <property type="protein sequence ID" value="CEM36890.1"/>
    <property type="molecule type" value="Genomic_DNA"/>
</dbReference>
<accession>A0A0G4H058</accession>